<feature type="compositionally biased region" description="Low complexity" evidence="1">
    <location>
        <begin position="269"/>
        <end position="278"/>
    </location>
</feature>
<sequence length="445" mass="46182">MGPNIAATYCQIGRLWRTTLTGPKLCQSYPWPSKELGAAADPHLKAYRPETPRGAATPGGGHAPTAHRAVHEAPHTLLSQGPPGRHVLDQNRPKRAALPARRQAGPRVLPPAGFATPRRWTAVPDLARYRHPRDSDPHPTTTTPAHPGQRRGGAGPSGAVTAPSLVPPPRAAAAAAAGDGDAALSGSGGSGGARESGRGRRRRRQQRERRSAGHAGRAPPGGCSCGLRGAEGGGGSGSSAGLRVTAPLRPERGSRQPQEEGGRGGGGAALLPRPRGEAASGGAGSPRGRSGRRRQRSGSGGRASTWCEAAAAATSGRSAAGPRPRRRPEDLPRWTLFLGRPVTGGVGGALRLSPTPALQRRRGGPRTALRPCGWKTSFASMFMSECPRPVCCSMVPATGALQQWIGILPPVLVDHPDGCKPAEEVCKECIADIERGLSNWIKTTC</sequence>
<dbReference type="RefSeq" id="XP_027597550.1">
    <property type="nucleotide sequence ID" value="XM_027741749.2"/>
</dbReference>
<gene>
    <name evidence="3" type="primary">LOC113998744</name>
</gene>
<evidence type="ECO:0000313" key="2">
    <source>
        <dbReference type="Proteomes" id="UP000504627"/>
    </source>
</evidence>
<feature type="compositionally biased region" description="Basic and acidic residues" evidence="1">
    <location>
        <begin position="249"/>
        <end position="262"/>
    </location>
</feature>
<dbReference type="InParanoid" id="A0A6J2IBT8"/>
<feature type="compositionally biased region" description="Gly residues" evidence="1">
    <location>
        <begin position="229"/>
        <end position="238"/>
    </location>
</feature>
<protein>
    <submittedName>
        <fullName evidence="3">Translation initiation factor IF-2-like</fullName>
    </submittedName>
</protein>
<dbReference type="AlphaFoldDB" id="A0A6J2IBT8"/>
<dbReference type="GeneID" id="113998744"/>
<evidence type="ECO:0000313" key="3">
    <source>
        <dbReference type="RefSeq" id="XP_027597550.1"/>
    </source>
</evidence>
<evidence type="ECO:0000256" key="1">
    <source>
        <dbReference type="SAM" id="MobiDB-lite"/>
    </source>
</evidence>
<keyword evidence="2" id="KW-1185">Reference proteome</keyword>
<organism evidence="2 3">
    <name type="scientific">Pipra filicauda</name>
    <name type="common">Wire-tailed manakin</name>
    <dbReference type="NCBI Taxonomy" id="649802"/>
    <lineage>
        <taxon>Eukaryota</taxon>
        <taxon>Metazoa</taxon>
        <taxon>Chordata</taxon>
        <taxon>Craniata</taxon>
        <taxon>Vertebrata</taxon>
        <taxon>Euteleostomi</taxon>
        <taxon>Archelosauria</taxon>
        <taxon>Archosauria</taxon>
        <taxon>Dinosauria</taxon>
        <taxon>Saurischia</taxon>
        <taxon>Theropoda</taxon>
        <taxon>Coelurosauria</taxon>
        <taxon>Aves</taxon>
        <taxon>Neognathae</taxon>
        <taxon>Neoaves</taxon>
        <taxon>Telluraves</taxon>
        <taxon>Australaves</taxon>
        <taxon>Passeriformes</taxon>
        <taxon>Pipridae</taxon>
        <taxon>Pipra</taxon>
    </lineage>
</organism>
<feature type="compositionally biased region" description="Low complexity" evidence="1">
    <location>
        <begin position="171"/>
        <end position="185"/>
    </location>
</feature>
<dbReference type="Proteomes" id="UP000504627">
    <property type="component" value="Unplaced"/>
</dbReference>
<accession>A0A6J2IBT8</accession>
<reference evidence="3" key="1">
    <citation type="submission" date="2025-08" db="UniProtKB">
        <authorList>
            <consortium name="RefSeq"/>
        </authorList>
    </citation>
    <scope>IDENTIFICATION</scope>
    <source>
        <tissue evidence="3">Muscle</tissue>
    </source>
</reference>
<name>A0A6J2IBT8_9PASS</name>
<feature type="region of interest" description="Disordered" evidence="1">
    <location>
        <begin position="96"/>
        <end position="331"/>
    </location>
</feature>
<feature type="compositionally biased region" description="Low complexity" evidence="1">
    <location>
        <begin position="138"/>
        <end position="147"/>
    </location>
</feature>
<feature type="compositionally biased region" description="Low complexity" evidence="1">
    <location>
        <begin position="309"/>
        <end position="322"/>
    </location>
</feature>
<proteinExistence type="predicted"/>